<evidence type="ECO:0000313" key="2">
    <source>
        <dbReference type="EMBL" id="EPE02084.1"/>
    </source>
</evidence>
<name>S3BLG9_9BURK</name>
<feature type="chain" id="PRO_5004517946" description="Thioredoxin-like fold domain-containing protein" evidence="1">
    <location>
        <begin position="28"/>
        <end position="210"/>
    </location>
</feature>
<dbReference type="PATRIC" id="fig|1203554.3.peg.41"/>
<feature type="signal peptide" evidence="1">
    <location>
        <begin position="1"/>
        <end position="27"/>
    </location>
</feature>
<dbReference type="PROSITE" id="PS51318">
    <property type="entry name" value="TAT"/>
    <property type="match status" value="1"/>
</dbReference>
<dbReference type="InterPro" id="IPR006311">
    <property type="entry name" value="TAT_signal"/>
</dbReference>
<evidence type="ECO:0000256" key="1">
    <source>
        <dbReference type="SAM" id="SignalP"/>
    </source>
</evidence>
<dbReference type="Gene3D" id="3.40.30.10">
    <property type="entry name" value="Glutaredoxin"/>
    <property type="match status" value="1"/>
</dbReference>
<dbReference type="Proteomes" id="UP000014400">
    <property type="component" value="Unassembled WGS sequence"/>
</dbReference>
<dbReference type="HOGENOM" id="CLU_119985_0_0_4"/>
<dbReference type="AlphaFoldDB" id="S3BLG9"/>
<dbReference type="GeneID" id="64062088"/>
<dbReference type="EMBL" id="ATCF01000003">
    <property type="protein sequence ID" value="EPE02084.1"/>
    <property type="molecule type" value="Genomic_DNA"/>
</dbReference>
<protein>
    <recommendedName>
        <fullName evidence="4">Thioredoxin-like fold domain-containing protein</fullName>
    </recommendedName>
</protein>
<accession>S3BLG9</accession>
<evidence type="ECO:0000313" key="3">
    <source>
        <dbReference type="Proteomes" id="UP000014400"/>
    </source>
</evidence>
<reference evidence="2 3" key="1">
    <citation type="submission" date="2013-04" db="EMBL/GenBank/DDBJ databases">
        <title>The Genome Sequence of Sutterella wadsworthensis HGA0223.</title>
        <authorList>
            <consortium name="The Broad Institute Genomics Platform"/>
            <person name="Earl A."/>
            <person name="Ward D."/>
            <person name="Feldgarden M."/>
            <person name="Gevers D."/>
            <person name="Schmidt T.M."/>
            <person name="Dover J."/>
            <person name="Dai D."/>
            <person name="Walker B."/>
            <person name="Young S."/>
            <person name="Zeng Q."/>
            <person name="Gargeya S."/>
            <person name="Fitzgerald M."/>
            <person name="Haas B."/>
            <person name="Abouelleil A."/>
            <person name="Allen A.W."/>
            <person name="Alvarado L."/>
            <person name="Arachchi H.M."/>
            <person name="Berlin A.M."/>
            <person name="Chapman S.B."/>
            <person name="Gainer-Dewar J."/>
            <person name="Goldberg J."/>
            <person name="Griggs A."/>
            <person name="Gujja S."/>
            <person name="Hansen M."/>
            <person name="Howarth C."/>
            <person name="Imamovic A."/>
            <person name="Ireland A."/>
            <person name="Larimer J."/>
            <person name="McCowan C."/>
            <person name="Murphy C."/>
            <person name="Pearson M."/>
            <person name="Poon T.W."/>
            <person name="Priest M."/>
            <person name="Roberts A."/>
            <person name="Saif S."/>
            <person name="Shea T."/>
            <person name="Sisk P."/>
            <person name="Sykes S."/>
            <person name="Wortman J."/>
            <person name="Nusbaum C."/>
            <person name="Birren B."/>
        </authorList>
    </citation>
    <scope>NUCLEOTIDE SEQUENCE [LARGE SCALE GENOMIC DNA]</scope>
    <source>
        <strain evidence="2 3">HGA0223</strain>
    </source>
</reference>
<dbReference type="SUPFAM" id="SSF52833">
    <property type="entry name" value="Thioredoxin-like"/>
    <property type="match status" value="1"/>
</dbReference>
<comment type="caution">
    <text evidence="2">The sequence shown here is derived from an EMBL/GenBank/DDBJ whole genome shotgun (WGS) entry which is preliminary data.</text>
</comment>
<dbReference type="RefSeq" id="WP_016473539.1">
    <property type="nucleotide sequence ID" value="NZ_KE150480.1"/>
</dbReference>
<organism evidence="2 3">
    <name type="scientific">Sutterella wadsworthensis HGA0223</name>
    <dbReference type="NCBI Taxonomy" id="1203554"/>
    <lineage>
        <taxon>Bacteria</taxon>
        <taxon>Pseudomonadati</taxon>
        <taxon>Pseudomonadota</taxon>
        <taxon>Betaproteobacteria</taxon>
        <taxon>Burkholderiales</taxon>
        <taxon>Sutterellaceae</taxon>
        <taxon>Sutterella</taxon>
    </lineage>
</organism>
<dbReference type="eggNOG" id="COG1651">
    <property type="taxonomic scope" value="Bacteria"/>
</dbReference>
<evidence type="ECO:0008006" key="4">
    <source>
        <dbReference type="Google" id="ProtNLM"/>
    </source>
</evidence>
<gene>
    <name evidence="2" type="ORF">HMPREF1476_00053</name>
</gene>
<keyword evidence="1" id="KW-0732">Signal</keyword>
<proteinExistence type="predicted"/>
<keyword evidence="3" id="KW-1185">Reference proteome</keyword>
<dbReference type="STRING" id="1203554.HMPREF1476_00053"/>
<sequence>MTGLCSRRTLLTIAGAAAVSSITAAHAADGKTSKPAKRTWPDMPTVPTDFNAERCFVELQDAGDGVVFQGPKNGPVVRLAFDTQCPWCVWQYEQLKPFLKQVTFIWHPVAVLNPWSELQGAAILSAKDRKAKFLEHEAHFHDKDFRGLDVRNVELPFDARKKVWDYSKAFRRACGISVPFGVLKTTDGRYIPVPQVTTEEFAKLSGLKPE</sequence>
<dbReference type="InterPro" id="IPR036249">
    <property type="entry name" value="Thioredoxin-like_sf"/>
</dbReference>